<evidence type="ECO:0000313" key="8">
    <source>
        <dbReference type="Proteomes" id="UP000198597"/>
    </source>
</evidence>
<evidence type="ECO:0000259" key="6">
    <source>
        <dbReference type="PROSITE" id="PS50850"/>
    </source>
</evidence>
<dbReference type="RefSeq" id="WP_089966400.1">
    <property type="nucleotide sequence ID" value="NZ_FNJM01000001.1"/>
</dbReference>
<keyword evidence="2" id="KW-0813">Transport</keyword>
<keyword evidence="8" id="KW-1185">Reference proteome</keyword>
<proteinExistence type="predicted"/>
<gene>
    <name evidence="7" type="ORF">SAMN04488529_101999</name>
</gene>
<evidence type="ECO:0000256" key="1">
    <source>
        <dbReference type="ARBA" id="ARBA00004651"/>
    </source>
</evidence>
<comment type="subcellular location">
    <subcellularLocation>
        <location evidence="1">Cell membrane</location>
        <topology evidence="1">Multi-pass membrane protein</topology>
    </subcellularLocation>
</comment>
<dbReference type="PRINTS" id="PR01035">
    <property type="entry name" value="TCRTETA"/>
</dbReference>
<dbReference type="SUPFAM" id="SSF103473">
    <property type="entry name" value="MFS general substrate transporter"/>
    <property type="match status" value="1"/>
</dbReference>
<dbReference type="Gene3D" id="1.20.1250.20">
    <property type="entry name" value="MFS general substrate transporter like domains"/>
    <property type="match status" value="2"/>
</dbReference>
<dbReference type="AlphaFoldDB" id="A0A1H0NXM4"/>
<keyword evidence="5" id="KW-0472">Membrane</keyword>
<dbReference type="PANTHER" id="PTHR23518">
    <property type="entry name" value="C-METHYLTRANSFERASE"/>
    <property type="match status" value="1"/>
</dbReference>
<dbReference type="OrthoDB" id="9773404at2"/>
<dbReference type="GO" id="GO:0022857">
    <property type="term" value="F:transmembrane transporter activity"/>
    <property type="evidence" value="ECO:0007669"/>
    <property type="project" value="InterPro"/>
</dbReference>
<accession>A0A1H0NXM4</accession>
<dbReference type="Proteomes" id="UP000198597">
    <property type="component" value="Unassembled WGS sequence"/>
</dbReference>
<feature type="domain" description="Major facilitator superfamily (MFS) profile" evidence="6">
    <location>
        <begin position="13"/>
        <end position="405"/>
    </location>
</feature>
<protein>
    <submittedName>
        <fullName evidence="7">Sugar phosphate permease</fullName>
    </submittedName>
</protein>
<dbReference type="EMBL" id="FNJM01000001">
    <property type="protein sequence ID" value="SDO97527.1"/>
    <property type="molecule type" value="Genomic_DNA"/>
</dbReference>
<evidence type="ECO:0000256" key="3">
    <source>
        <dbReference type="ARBA" id="ARBA00022692"/>
    </source>
</evidence>
<organism evidence="7 8">
    <name type="scientific">Clostridium gasigenes</name>
    <dbReference type="NCBI Taxonomy" id="94869"/>
    <lineage>
        <taxon>Bacteria</taxon>
        <taxon>Bacillati</taxon>
        <taxon>Bacillota</taxon>
        <taxon>Clostridia</taxon>
        <taxon>Eubacteriales</taxon>
        <taxon>Clostridiaceae</taxon>
        <taxon>Clostridium</taxon>
    </lineage>
</organism>
<evidence type="ECO:0000256" key="4">
    <source>
        <dbReference type="ARBA" id="ARBA00022989"/>
    </source>
</evidence>
<dbReference type="PANTHER" id="PTHR23518:SF2">
    <property type="entry name" value="MAJOR FACILITATOR SUPERFAMILY TRANSPORTER"/>
    <property type="match status" value="1"/>
</dbReference>
<dbReference type="GO" id="GO:0005886">
    <property type="term" value="C:plasma membrane"/>
    <property type="evidence" value="ECO:0007669"/>
    <property type="project" value="UniProtKB-SubCell"/>
</dbReference>
<sequence>MNIKNSILFKKKELLNFCISRFSFGISYSFIIPIIPLFFNSIGLSTMNIGIVMSLYGVSKALCQMPFGLVSDAIGDKLMLIIALALMVFVPFAYTFASGKILASGIYIMQGAILGMAAPATFSILSRSLDEKKRGECTGFASAVFTLGGGIGAAIGGFIVAKFNNYNMVFYISSVGILLTLIFVTLKIKKVDVKTKKNKNIKLKNKDKSKMKVIIADIKKYKLGCKIIMLGAIALLGDFIYGCIVSIFPFYGQEVLGGTAWYTSAIIAIYLFVFGIFAPLGGWVSDKIGNKKQLFISFIVMNLALLGLSFVRGIIIFTIIIVVYFLGATFLNASLQSLLLEFGENDNIKGIVFGFVGAAEASGYALGPIVSAYIYHLNKEWLFIGLLIVSILVSIIYLLLCKKSYIE</sequence>
<dbReference type="STRING" id="94869.SAMN04488529_101999"/>
<dbReference type="InterPro" id="IPR020846">
    <property type="entry name" value="MFS_dom"/>
</dbReference>
<evidence type="ECO:0000256" key="5">
    <source>
        <dbReference type="ARBA" id="ARBA00023136"/>
    </source>
</evidence>
<keyword evidence="3" id="KW-0812">Transmembrane</keyword>
<dbReference type="Pfam" id="PF07690">
    <property type="entry name" value="MFS_1"/>
    <property type="match status" value="1"/>
</dbReference>
<dbReference type="PROSITE" id="PS50850">
    <property type="entry name" value="MFS"/>
    <property type="match status" value="1"/>
</dbReference>
<dbReference type="InterPro" id="IPR001958">
    <property type="entry name" value="Tet-R_TetA/multi-R_MdtG-like"/>
</dbReference>
<dbReference type="InterPro" id="IPR011701">
    <property type="entry name" value="MFS"/>
</dbReference>
<evidence type="ECO:0000313" key="7">
    <source>
        <dbReference type="EMBL" id="SDO97527.1"/>
    </source>
</evidence>
<reference evidence="7 8" key="1">
    <citation type="submission" date="2016-10" db="EMBL/GenBank/DDBJ databases">
        <authorList>
            <person name="de Groot N.N."/>
        </authorList>
    </citation>
    <scope>NUCLEOTIDE SEQUENCE [LARGE SCALE GENOMIC DNA]</scope>
    <source>
        <strain evidence="7 8">DSM 12272</strain>
    </source>
</reference>
<name>A0A1H0NXM4_9CLOT</name>
<dbReference type="InterPro" id="IPR036259">
    <property type="entry name" value="MFS_trans_sf"/>
</dbReference>
<keyword evidence="4" id="KW-1133">Transmembrane helix</keyword>
<evidence type="ECO:0000256" key="2">
    <source>
        <dbReference type="ARBA" id="ARBA00022448"/>
    </source>
</evidence>